<dbReference type="SUPFAM" id="SSF47616">
    <property type="entry name" value="GST C-terminal domain-like"/>
    <property type="match status" value="1"/>
</dbReference>
<evidence type="ECO:0000313" key="3">
    <source>
        <dbReference type="EMBL" id="KUJ78780.1"/>
    </source>
</evidence>
<dbReference type="OrthoDB" id="7583243at2"/>
<dbReference type="PROSITE" id="PS50404">
    <property type="entry name" value="GST_NTER"/>
    <property type="match status" value="1"/>
</dbReference>
<evidence type="ECO:0000259" key="1">
    <source>
        <dbReference type="PROSITE" id="PS50404"/>
    </source>
</evidence>
<dbReference type="InterPro" id="IPR040079">
    <property type="entry name" value="Glutathione_S-Trfase"/>
</dbReference>
<comment type="caution">
    <text evidence="3">The sequence shown here is derived from an EMBL/GenBank/DDBJ whole genome shotgun (WGS) entry which is preliminary data.</text>
</comment>
<dbReference type="Gene3D" id="3.40.30.10">
    <property type="entry name" value="Glutaredoxin"/>
    <property type="match status" value="1"/>
</dbReference>
<dbReference type="PROSITE" id="PS50405">
    <property type="entry name" value="GST_CTER"/>
    <property type="match status" value="1"/>
</dbReference>
<evidence type="ECO:0000313" key="4">
    <source>
        <dbReference type="Proteomes" id="UP000053791"/>
    </source>
</evidence>
<dbReference type="PANTHER" id="PTHR44051:SF8">
    <property type="entry name" value="GLUTATHIONE S-TRANSFERASE GSTA"/>
    <property type="match status" value="1"/>
</dbReference>
<dbReference type="AlphaFoldDB" id="A0A0X3TZK1"/>
<evidence type="ECO:0008006" key="5">
    <source>
        <dbReference type="Google" id="ProtNLM"/>
    </source>
</evidence>
<dbReference type="EMBL" id="LQBQ01000017">
    <property type="protein sequence ID" value="KUJ78780.1"/>
    <property type="molecule type" value="Genomic_DNA"/>
</dbReference>
<gene>
    <name evidence="3" type="ORF">AVO45_19120</name>
</gene>
<accession>A0A0X3TZK1</accession>
<protein>
    <recommendedName>
        <fullName evidence="5">Glutathione S-transferase</fullName>
    </recommendedName>
</protein>
<dbReference type="InterPro" id="IPR036249">
    <property type="entry name" value="Thioredoxin-like_sf"/>
</dbReference>
<sequence length="210" mass="22861">MFTLYWEYLAGSIVVQAVLEEIGADYRLHYVDMGADAHRAADFLRLNPTGRIPALRYADGKTIGETAAIVTLLGEMYPESGVAPAPGDDNRGEYLFWLNVMTTSGYMTAARLGHPARYANSSKAIEEVGAKAAVDYDAFFDVMEGAIAGDPYFLASGLTALDFYVTMLTEWHANKPSLFDSRPKLSALCKSVNASRSYKAAMETHALPPA</sequence>
<dbReference type="InterPro" id="IPR010987">
    <property type="entry name" value="Glutathione-S-Trfase_C-like"/>
</dbReference>
<dbReference type="InterPro" id="IPR004045">
    <property type="entry name" value="Glutathione_S-Trfase_N"/>
</dbReference>
<reference evidence="3 4" key="1">
    <citation type="submission" date="2015-12" db="EMBL/GenBank/DDBJ databases">
        <authorList>
            <person name="Shamseldin A."/>
            <person name="Moawad H."/>
            <person name="Abd El-Rahim W.M."/>
            <person name="Sadowsky M.J."/>
        </authorList>
    </citation>
    <scope>NUCLEOTIDE SEQUENCE [LARGE SCALE GENOMIC DNA]</scope>
    <source>
        <strain evidence="3 4">ZGT118</strain>
    </source>
</reference>
<dbReference type="InterPro" id="IPR036282">
    <property type="entry name" value="Glutathione-S-Trfase_C_sf"/>
</dbReference>
<dbReference type="PANTHER" id="PTHR44051">
    <property type="entry name" value="GLUTATHIONE S-TRANSFERASE-RELATED"/>
    <property type="match status" value="1"/>
</dbReference>
<dbReference type="Pfam" id="PF13409">
    <property type="entry name" value="GST_N_2"/>
    <property type="match status" value="1"/>
</dbReference>
<dbReference type="Proteomes" id="UP000053791">
    <property type="component" value="Unassembled WGS sequence"/>
</dbReference>
<dbReference type="SFLD" id="SFLDS00019">
    <property type="entry name" value="Glutathione_Transferase_(cytos"/>
    <property type="match status" value="1"/>
</dbReference>
<keyword evidence="4" id="KW-1185">Reference proteome</keyword>
<dbReference type="RefSeq" id="WP_068346792.1">
    <property type="nucleotide sequence ID" value="NZ_LQBQ01000017.1"/>
</dbReference>
<proteinExistence type="predicted"/>
<evidence type="ECO:0000259" key="2">
    <source>
        <dbReference type="PROSITE" id="PS50405"/>
    </source>
</evidence>
<organism evidence="3 4">
    <name type="scientific">Ruegeria marisrubri</name>
    <dbReference type="NCBI Taxonomy" id="1685379"/>
    <lineage>
        <taxon>Bacteria</taxon>
        <taxon>Pseudomonadati</taxon>
        <taxon>Pseudomonadota</taxon>
        <taxon>Alphaproteobacteria</taxon>
        <taxon>Rhodobacterales</taxon>
        <taxon>Roseobacteraceae</taxon>
        <taxon>Ruegeria</taxon>
    </lineage>
</organism>
<feature type="domain" description="GST C-terminal" evidence="2">
    <location>
        <begin position="87"/>
        <end position="210"/>
    </location>
</feature>
<dbReference type="SUPFAM" id="SSF52833">
    <property type="entry name" value="Thioredoxin-like"/>
    <property type="match status" value="1"/>
</dbReference>
<dbReference type="Gene3D" id="1.20.1050.10">
    <property type="match status" value="1"/>
</dbReference>
<dbReference type="CDD" id="cd03057">
    <property type="entry name" value="GST_N_Beta"/>
    <property type="match status" value="1"/>
</dbReference>
<name>A0A0X3TZK1_9RHOB</name>
<feature type="domain" description="GST N-terminal" evidence="1">
    <location>
        <begin position="1"/>
        <end position="81"/>
    </location>
</feature>
<dbReference type="STRING" id="1685379.AVO45_19120"/>